<gene>
    <name evidence="2" type="ORF">IQ247_08965</name>
</gene>
<comment type="caution">
    <text evidence="2">The sequence shown here is derived from an EMBL/GenBank/DDBJ whole genome shotgun (WGS) entry which is preliminary data.</text>
</comment>
<dbReference type="EMBL" id="JADEWL010000020">
    <property type="protein sequence ID" value="MBE9212822.1"/>
    <property type="molecule type" value="Genomic_DNA"/>
</dbReference>
<accession>A0A8J7F137</accession>
<dbReference type="AlphaFoldDB" id="A0A8J7F137"/>
<evidence type="ECO:0000313" key="3">
    <source>
        <dbReference type="Proteomes" id="UP000620559"/>
    </source>
</evidence>
<dbReference type="RefSeq" id="WP_193919112.1">
    <property type="nucleotide sequence ID" value="NZ_JADEWL010000020.1"/>
</dbReference>
<organism evidence="2 3">
    <name type="scientific">Plectonema cf. radiosum LEGE 06105</name>
    <dbReference type="NCBI Taxonomy" id="945769"/>
    <lineage>
        <taxon>Bacteria</taxon>
        <taxon>Bacillati</taxon>
        <taxon>Cyanobacteriota</taxon>
        <taxon>Cyanophyceae</taxon>
        <taxon>Oscillatoriophycideae</taxon>
        <taxon>Oscillatoriales</taxon>
        <taxon>Microcoleaceae</taxon>
        <taxon>Plectonema</taxon>
    </lineage>
</organism>
<name>A0A8J7F137_9CYAN</name>
<dbReference type="Pfam" id="PF21781">
    <property type="entry name" value="DUF6876"/>
    <property type="match status" value="1"/>
</dbReference>
<reference evidence="2" key="1">
    <citation type="submission" date="2020-10" db="EMBL/GenBank/DDBJ databases">
        <authorList>
            <person name="Castelo-Branco R."/>
            <person name="Eusebio N."/>
            <person name="Adriana R."/>
            <person name="Vieira A."/>
            <person name="Brugerolle De Fraissinette N."/>
            <person name="Rezende De Castro R."/>
            <person name="Schneider M.P."/>
            <person name="Vasconcelos V."/>
            <person name="Leao P.N."/>
        </authorList>
    </citation>
    <scope>NUCLEOTIDE SEQUENCE</scope>
    <source>
        <strain evidence="2">LEGE 06105</strain>
    </source>
</reference>
<protein>
    <recommendedName>
        <fullName evidence="1">DUF6876 domain-containing protein</fullName>
    </recommendedName>
</protein>
<feature type="domain" description="DUF6876" evidence="1">
    <location>
        <begin position="6"/>
        <end position="120"/>
    </location>
</feature>
<proteinExistence type="predicted"/>
<sequence>MKTSQEIATDLKKFYGSVNLYKHWLGLRYTDGIQYLAKEANCYWLLDAIASHQTKNLLSNPRLREFQIWHLRVKENSGILICEWDTNQEVLRQEIEYTDFPLSHIKLYLVEKVLMLPSEY</sequence>
<evidence type="ECO:0000259" key="1">
    <source>
        <dbReference type="Pfam" id="PF21781"/>
    </source>
</evidence>
<dbReference type="InterPro" id="IPR049241">
    <property type="entry name" value="DUF6876"/>
</dbReference>
<dbReference type="Proteomes" id="UP000620559">
    <property type="component" value="Unassembled WGS sequence"/>
</dbReference>
<evidence type="ECO:0000313" key="2">
    <source>
        <dbReference type="EMBL" id="MBE9212822.1"/>
    </source>
</evidence>
<keyword evidence="3" id="KW-1185">Reference proteome</keyword>